<evidence type="ECO:0000256" key="2">
    <source>
        <dbReference type="RuleBase" id="RU361185"/>
    </source>
</evidence>
<evidence type="ECO:0000256" key="1">
    <source>
        <dbReference type="ARBA" id="ARBA00007806"/>
    </source>
</evidence>
<organism evidence="4 5">
    <name type="scientific">Actinomadura fulvescens</name>
    <dbReference type="NCBI Taxonomy" id="46160"/>
    <lineage>
        <taxon>Bacteria</taxon>
        <taxon>Bacillati</taxon>
        <taxon>Actinomycetota</taxon>
        <taxon>Actinomycetes</taxon>
        <taxon>Streptosporangiales</taxon>
        <taxon>Thermomonosporaceae</taxon>
        <taxon>Actinomadura</taxon>
    </lineage>
</organism>
<comment type="similarity">
    <text evidence="1 2">Belongs to the glycosyl hydrolase 31 family.</text>
</comment>
<keyword evidence="2" id="KW-0378">Hydrolase</keyword>
<dbReference type="Gene3D" id="3.20.20.80">
    <property type="entry name" value="Glycosidases"/>
    <property type="match status" value="1"/>
</dbReference>
<dbReference type="InterPro" id="IPR000322">
    <property type="entry name" value="Glyco_hydro_31_TIM"/>
</dbReference>
<evidence type="ECO:0000259" key="3">
    <source>
        <dbReference type="Pfam" id="PF01055"/>
    </source>
</evidence>
<keyword evidence="5" id="KW-1185">Reference proteome</keyword>
<feature type="domain" description="Glycoside hydrolase family 31 TIM barrel" evidence="3">
    <location>
        <begin position="315"/>
        <end position="458"/>
    </location>
</feature>
<dbReference type="Proteomes" id="UP001501509">
    <property type="component" value="Unassembled WGS sequence"/>
</dbReference>
<dbReference type="Pfam" id="PF01055">
    <property type="entry name" value="Glyco_hydro_31_2nd"/>
    <property type="match status" value="1"/>
</dbReference>
<accession>A0ABP6CG52</accession>
<dbReference type="SUPFAM" id="SSF51445">
    <property type="entry name" value="(Trans)glycosidases"/>
    <property type="match status" value="1"/>
</dbReference>
<evidence type="ECO:0000313" key="4">
    <source>
        <dbReference type="EMBL" id="GAA2612705.1"/>
    </source>
</evidence>
<keyword evidence="2" id="KW-0326">Glycosidase</keyword>
<gene>
    <name evidence="4" type="ORF">GCM10010411_54360</name>
</gene>
<dbReference type="RefSeq" id="WP_344545271.1">
    <property type="nucleotide sequence ID" value="NZ_BAAATD010000007.1"/>
</dbReference>
<dbReference type="EMBL" id="BAAATD010000007">
    <property type="protein sequence ID" value="GAA2612705.1"/>
    <property type="molecule type" value="Genomic_DNA"/>
</dbReference>
<evidence type="ECO:0000313" key="5">
    <source>
        <dbReference type="Proteomes" id="UP001501509"/>
    </source>
</evidence>
<sequence length="607" mass="68218">MRIERAAFQLRLGAPHDPYVHLDLETFTQPLLVTSGLDTLTEYDRTVSLTDRTIERHDRFERVTWTAKSTLWDKRFHLDVHAGHLEYHYEVAGHGTVDTVHYFEGIDDHGFRPDFDLLKYYLGGGGRTPHKEYATGSPAAFRTVFCPEPTCFAKQYFRPHEYAVVSVTTDMGHHGGHFIVNPGLTCFAVAADEGREWLAMGVHAAPGEHLFTDYEYVGGEEFGLTLKCWGARTVDGSLHLPSIVLVPGRTLDAALRGYVGVLRRSGAAPSVRREQAAWWDAPILSGWGHQCYKADLFRIRSPRERRKDNATYMMCTQASYLDFLERIDARGVPWGTVIIDIRWFMAGGLKDVDIGRWPDLRGFVDGLHARGKRVLLWWGAWDPEGVPAEQCVRYEPPVDGLRNEPGRLEKFGMPVPGQKLAIDITLPAVRDRIRAQVRRLLGAGPDCYDADGFKIDYVSATPAIYGLAFPEGSGRLLGVEALKNLHALLYETAKEVKPDALISGQSPHPYFAGVQDMIRFGDTYTRNPDSVLAEMTFRAEMFRAADDGWLLDTGCWPMPSRRAFREYVPEQPRLGVPGLYYATHLDTTGEALDESDFALVRASWPSP</sequence>
<comment type="caution">
    <text evidence="4">The sequence shown here is derived from an EMBL/GenBank/DDBJ whole genome shotgun (WGS) entry which is preliminary data.</text>
</comment>
<protein>
    <recommendedName>
        <fullName evidence="3">Glycoside hydrolase family 31 TIM barrel domain-containing protein</fullName>
    </recommendedName>
</protein>
<name>A0ABP6CG52_9ACTN</name>
<proteinExistence type="inferred from homology"/>
<reference evidence="5" key="1">
    <citation type="journal article" date="2019" name="Int. J. Syst. Evol. Microbiol.">
        <title>The Global Catalogue of Microorganisms (GCM) 10K type strain sequencing project: providing services to taxonomists for standard genome sequencing and annotation.</title>
        <authorList>
            <consortium name="The Broad Institute Genomics Platform"/>
            <consortium name="The Broad Institute Genome Sequencing Center for Infectious Disease"/>
            <person name="Wu L."/>
            <person name="Ma J."/>
        </authorList>
    </citation>
    <scope>NUCLEOTIDE SEQUENCE [LARGE SCALE GENOMIC DNA]</scope>
    <source>
        <strain evidence="5">JCM 6833</strain>
    </source>
</reference>
<dbReference type="InterPro" id="IPR017853">
    <property type="entry name" value="GH"/>
</dbReference>